<organism evidence="1 2">
    <name type="scientific">Phyllobacterium zundukense</name>
    <dbReference type="NCBI Taxonomy" id="1867719"/>
    <lineage>
        <taxon>Bacteria</taxon>
        <taxon>Pseudomonadati</taxon>
        <taxon>Pseudomonadota</taxon>
        <taxon>Alphaproteobacteria</taxon>
        <taxon>Hyphomicrobiales</taxon>
        <taxon>Phyllobacteriaceae</taxon>
        <taxon>Phyllobacterium</taxon>
    </lineage>
</organism>
<comment type="caution">
    <text evidence="1">The sequence shown here is derived from an EMBL/GenBank/DDBJ whole genome shotgun (WGS) entry which is preliminary data.</text>
</comment>
<dbReference type="AlphaFoldDB" id="A0A2N9W2L7"/>
<evidence type="ECO:0000313" key="2">
    <source>
        <dbReference type="Proteomes" id="UP000232163"/>
    </source>
</evidence>
<dbReference type="KEGG" id="pht:BLM14_04945"/>
<proteinExistence type="predicted"/>
<dbReference type="PROSITE" id="PS51257">
    <property type="entry name" value="PROKAR_LIPOPROTEIN"/>
    <property type="match status" value="1"/>
</dbReference>
<gene>
    <name evidence="1" type="ORF">B5P45_05495</name>
</gene>
<keyword evidence="2" id="KW-1185">Reference proteome</keyword>
<evidence type="ECO:0008006" key="3">
    <source>
        <dbReference type="Google" id="ProtNLM"/>
    </source>
</evidence>
<dbReference type="EMBL" id="MZMT01000014">
    <property type="protein sequence ID" value="PIO45985.1"/>
    <property type="molecule type" value="Genomic_DNA"/>
</dbReference>
<protein>
    <recommendedName>
        <fullName evidence="3">Lipoprotein</fullName>
    </recommendedName>
</protein>
<sequence length="119" mass="12438">MRKIALAVVASAIALGGCVPPKVSGTPMVAPDSIYEAPAVTITEKGVVLRKDSQAAYCRGEVAGMYGTRPQYVKTMPLVVGADGSVTIDGTVNRGSQGIKKFQCRYSARGALVDVNLHN</sequence>
<dbReference type="OrthoDB" id="964913at2"/>
<reference evidence="1 2" key="1">
    <citation type="journal article" date="2017" name="Int J Environ Stud">
        <title>Does the Miocene-Pliocene relict legume Oxytropis triphylla form nitrogen-fixing nodules with a combination of bacterial strains?</title>
        <authorList>
            <person name="Safronova V."/>
            <person name="Belimov A."/>
            <person name="Sazanova A."/>
            <person name="Kuznetsova I."/>
            <person name="Popova J."/>
            <person name="Andronov E."/>
            <person name="Verkhozina A."/>
            <person name="Tikhonovich I."/>
        </authorList>
    </citation>
    <scope>NUCLEOTIDE SEQUENCE [LARGE SCALE GENOMIC DNA]</scope>
    <source>
        <strain evidence="1 2">Tri-38</strain>
    </source>
</reference>
<evidence type="ECO:0000313" key="1">
    <source>
        <dbReference type="EMBL" id="PIO45985.1"/>
    </source>
</evidence>
<name>A0A2N9W2L7_9HYPH</name>
<dbReference type="Proteomes" id="UP000232163">
    <property type="component" value="Unassembled WGS sequence"/>
</dbReference>
<dbReference type="RefSeq" id="WP_099998370.1">
    <property type="nucleotide sequence ID" value="NZ_CP017940.1"/>
</dbReference>
<accession>A0A2N9W2L7</accession>